<organism evidence="2 3">
    <name type="scientific">Mycolicibacterium aubagnense</name>
    <dbReference type="NCBI Taxonomy" id="319707"/>
    <lineage>
        <taxon>Bacteria</taxon>
        <taxon>Bacillati</taxon>
        <taxon>Actinomycetota</taxon>
        <taxon>Actinomycetes</taxon>
        <taxon>Mycobacteriales</taxon>
        <taxon>Mycobacteriaceae</taxon>
        <taxon>Mycolicibacterium</taxon>
    </lineage>
</organism>
<keyword evidence="3" id="KW-1185">Reference proteome</keyword>
<feature type="compositionally biased region" description="Polar residues" evidence="1">
    <location>
        <begin position="1"/>
        <end position="11"/>
    </location>
</feature>
<feature type="region of interest" description="Disordered" evidence="1">
    <location>
        <begin position="46"/>
        <end position="71"/>
    </location>
</feature>
<sequence>MSGQVRSNGGTVTEPDAGLPPGTSSAKLRYRLTGIAELRWVFQDGWPSRRGPDGVVMARTDEKESAEESGE</sequence>
<evidence type="ECO:0000256" key="1">
    <source>
        <dbReference type="SAM" id="MobiDB-lite"/>
    </source>
</evidence>
<accession>A0ABM7IE98</accession>
<protein>
    <submittedName>
        <fullName evidence="2">Uncharacterized protein</fullName>
    </submittedName>
</protein>
<dbReference type="EMBL" id="AP022577">
    <property type="protein sequence ID" value="BBX85000.1"/>
    <property type="molecule type" value="Genomic_DNA"/>
</dbReference>
<dbReference type="Proteomes" id="UP000465609">
    <property type="component" value="Chromosome"/>
</dbReference>
<evidence type="ECO:0000313" key="3">
    <source>
        <dbReference type="Proteomes" id="UP000465609"/>
    </source>
</evidence>
<gene>
    <name evidence="2" type="ORF">MAUB_28730</name>
</gene>
<proteinExistence type="predicted"/>
<feature type="region of interest" description="Disordered" evidence="1">
    <location>
        <begin position="1"/>
        <end position="25"/>
    </location>
</feature>
<evidence type="ECO:0000313" key="2">
    <source>
        <dbReference type="EMBL" id="BBX85000.1"/>
    </source>
</evidence>
<name>A0ABM7IE98_9MYCO</name>
<reference evidence="2 3" key="1">
    <citation type="journal article" date="2019" name="Emerg. Microbes Infect.">
        <title>Comprehensive subspecies identification of 175 nontuberculous mycobacteria species based on 7547 genomic profiles.</title>
        <authorList>
            <person name="Matsumoto Y."/>
            <person name="Kinjo T."/>
            <person name="Motooka D."/>
            <person name="Nabeya D."/>
            <person name="Jung N."/>
            <person name="Uechi K."/>
            <person name="Horii T."/>
            <person name="Iida T."/>
            <person name="Fujita J."/>
            <person name="Nakamura S."/>
        </authorList>
    </citation>
    <scope>NUCLEOTIDE SEQUENCE [LARGE SCALE GENOMIC DNA]</scope>
    <source>
        <strain evidence="2 3">JCM 15296</strain>
    </source>
</reference>